<name>A0A0P1ARJ7_PLAHL</name>
<evidence type="ECO:0000313" key="2">
    <source>
        <dbReference type="EMBL" id="CEG43530.1"/>
    </source>
</evidence>
<evidence type="ECO:0000256" key="1">
    <source>
        <dbReference type="SAM" id="MobiDB-lite"/>
    </source>
</evidence>
<feature type="compositionally biased region" description="Polar residues" evidence="1">
    <location>
        <begin position="53"/>
        <end position="68"/>
    </location>
</feature>
<evidence type="ECO:0000313" key="3">
    <source>
        <dbReference type="Proteomes" id="UP000054928"/>
    </source>
</evidence>
<sequence>MTHAALMADTTRQLLDRQLQRSKSGAAMGPSISLYSCMYSADRTRRSSDGRQSRFTFRPSTCRSSNGV</sequence>
<dbReference type="Proteomes" id="UP000054928">
    <property type="component" value="Unassembled WGS sequence"/>
</dbReference>
<feature type="compositionally biased region" description="Basic and acidic residues" evidence="1">
    <location>
        <begin position="43"/>
        <end position="52"/>
    </location>
</feature>
<organism evidence="2 3">
    <name type="scientific">Plasmopara halstedii</name>
    <name type="common">Downy mildew of sunflower</name>
    <dbReference type="NCBI Taxonomy" id="4781"/>
    <lineage>
        <taxon>Eukaryota</taxon>
        <taxon>Sar</taxon>
        <taxon>Stramenopiles</taxon>
        <taxon>Oomycota</taxon>
        <taxon>Peronosporomycetes</taxon>
        <taxon>Peronosporales</taxon>
        <taxon>Peronosporaceae</taxon>
        <taxon>Plasmopara</taxon>
    </lineage>
</organism>
<keyword evidence="3" id="KW-1185">Reference proteome</keyword>
<proteinExistence type="predicted"/>
<accession>A0A0P1ARJ7</accession>
<dbReference type="AlphaFoldDB" id="A0A0P1ARJ7"/>
<dbReference type="GeneID" id="36409763"/>
<dbReference type="EMBL" id="CCYD01000667">
    <property type="protein sequence ID" value="CEG43530.1"/>
    <property type="molecule type" value="Genomic_DNA"/>
</dbReference>
<protein>
    <submittedName>
        <fullName evidence="2">Uncharacterized protein</fullName>
    </submittedName>
</protein>
<reference evidence="3" key="1">
    <citation type="submission" date="2014-09" db="EMBL/GenBank/DDBJ databases">
        <authorList>
            <person name="Sharma Rahul"/>
            <person name="Thines Marco"/>
        </authorList>
    </citation>
    <scope>NUCLEOTIDE SEQUENCE [LARGE SCALE GENOMIC DNA]</scope>
</reference>
<feature type="region of interest" description="Disordered" evidence="1">
    <location>
        <begin position="43"/>
        <end position="68"/>
    </location>
</feature>
<dbReference type="RefSeq" id="XP_024579899.1">
    <property type="nucleotide sequence ID" value="XM_024729531.2"/>
</dbReference>